<sequence length="203" mass="23269">MNEIFDFPKLPVSRCLFVPQFNTKMNRSSFNGFEHIVENPGERWIVSYKFSVLTFEECKVLKAHLAHLRGPVNKTRLYDTTFNQQSGLWAGVPRVNGAGQYGMMLNADGFVPNLLVASAMDRCVIGEQLLEIRQDCYADEFGRTTLYFTNELREPAADNSVIQSDVSSLKTIARWIKPEQIQQLSGNRRLYRNITLDFEEAFT</sequence>
<dbReference type="Proteomes" id="UP000006296">
    <property type="component" value="Chromosome"/>
</dbReference>
<dbReference type="EMBL" id="CP003844">
    <property type="protein sequence ID" value="AFT74457.1"/>
    <property type="molecule type" value="Genomic_DNA"/>
</dbReference>
<reference evidence="2" key="1">
    <citation type="journal article" date="2012" name="Sci. Rep.">
        <title>Genomes of surface isolates of Alteromonas macleodii: the life of a widespread marine opportunistic copiotroph.</title>
        <authorList>
            <person name="Lopez-Perez M."/>
            <person name="Gonzaga A."/>
            <person name="Martin-Cuadrado A.B."/>
            <person name="Onyshchenko O."/>
            <person name="Ghavidel A."/>
            <person name="Ghai R."/>
            <person name="Rodriguez-Valera F."/>
        </authorList>
    </citation>
    <scope>NUCLEOTIDE SEQUENCE [LARGE SCALE GENOMIC DNA]</scope>
    <source>
        <strain evidence="2">English Channel 673</strain>
    </source>
</reference>
<gene>
    <name evidence="1" type="ordered locus">AMEC673_08815</name>
</gene>
<proteinExistence type="predicted"/>
<evidence type="ECO:0000313" key="2">
    <source>
        <dbReference type="Proteomes" id="UP000006296"/>
    </source>
</evidence>
<protein>
    <submittedName>
        <fullName evidence="1">Phage protein</fullName>
    </submittedName>
</protein>
<organism evidence="1 2">
    <name type="scientific">Alteromonas macleodii (strain English Channel 673)</name>
    <dbReference type="NCBI Taxonomy" id="1004788"/>
    <lineage>
        <taxon>Bacteria</taxon>
        <taxon>Pseudomonadati</taxon>
        <taxon>Pseudomonadota</taxon>
        <taxon>Gammaproteobacteria</taxon>
        <taxon>Alteromonadales</taxon>
        <taxon>Alteromonadaceae</taxon>
        <taxon>Alteromonas/Salinimonas group</taxon>
        <taxon>Alteromonas</taxon>
    </lineage>
</organism>
<name>A0AB32ZYC7_ALTME</name>
<accession>A0AB32ZYC7</accession>
<evidence type="ECO:0000313" key="1">
    <source>
        <dbReference type="EMBL" id="AFT74457.1"/>
    </source>
</evidence>
<dbReference type="RefSeq" id="WP_014976432.1">
    <property type="nucleotide sequence ID" value="NC_018678.1"/>
</dbReference>
<dbReference type="AlphaFoldDB" id="A0AB32ZYC7"/>
<dbReference type="KEGG" id="amg:AMEC673_08815"/>